<dbReference type="EMBL" id="CP001287">
    <property type="protein sequence ID" value="ACK65554.1"/>
    <property type="molecule type" value="Genomic_DNA"/>
</dbReference>
<dbReference type="HOGENOM" id="CLU_094227_0_0_3"/>
<dbReference type="Pfam" id="PF08241">
    <property type="entry name" value="Methyltransf_11"/>
    <property type="match status" value="1"/>
</dbReference>
<dbReference type="InterPro" id="IPR013216">
    <property type="entry name" value="Methyltransf_11"/>
</dbReference>
<dbReference type="eggNOG" id="COG0500">
    <property type="taxonomic scope" value="Bacteria"/>
</dbReference>
<proteinExistence type="predicted"/>
<dbReference type="AlphaFoldDB" id="B7JUL0"/>
<dbReference type="RefSeq" id="WP_012594827.1">
    <property type="nucleotide sequence ID" value="NC_011726.1"/>
</dbReference>
<dbReference type="CDD" id="cd02440">
    <property type="entry name" value="AdoMet_MTases"/>
    <property type="match status" value="1"/>
</dbReference>
<keyword evidence="3" id="KW-1185">Reference proteome</keyword>
<sequence length="248" mass="28913">MKYSVKDHYQNLANQYDEFWEYSPNFIDFLTHQMIKSLNLVPTDKLVDLGCGTGLYTKSIVAKVSLKYPVICVDSSPKMLEQIPKTNQYRIVVQDAIEFASGEGIYDKILMKEMIHHIPDKETLLQRLFKCLKTGGILLLILLPPTLEYPLFADALRIYESVQPNYNDLINILLKIGFQITVKFVNYPVSIPKERYLKMVQNRYMSLLSRFDDEQLSQGLREIQQKYENKENLVFSDRFIFIGAHKPN</sequence>
<evidence type="ECO:0000259" key="1">
    <source>
        <dbReference type="Pfam" id="PF08241"/>
    </source>
</evidence>
<dbReference type="GO" id="GO:0008757">
    <property type="term" value="F:S-adenosylmethionine-dependent methyltransferase activity"/>
    <property type="evidence" value="ECO:0007669"/>
    <property type="project" value="InterPro"/>
</dbReference>
<organism evidence="2 3">
    <name type="scientific">Rippkaea orientalis (strain PCC 8801 / RF-1)</name>
    <name type="common">Cyanothece sp. (strain PCC 8801)</name>
    <dbReference type="NCBI Taxonomy" id="41431"/>
    <lineage>
        <taxon>Bacteria</taxon>
        <taxon>Bacillati</taxon>
        <taxon>Cyanobacteriota</taxon>
        <taxon>Cyanophyceae</taxon>
        <taxon>Oscillatoriophycideae</taxon>
        <taxon>Chroococcales</taxon>
        <taxon>Aphanothecaceae</taxon>
        <taxon>Rippkaea</taxon>
        <taxon>Rippkaea orientalis</taxon>
    </lineage>
</organism>
<keyword evidence="2" id="KW-0808">Transferase</keyword>
<evidence type="ECO:0000313" key="3">
    <source>
        <dbReference type="Proteomes" id="UP000008204"/>
    </source>
</evidence>
<protein>
    <submittedName>
        <fullName evidence="2">Methyltransferase type 11</fullName>
    </submittedName>
</protein>
<dbReference type="OrthoDB" id="9791837at2"/>
<dbReference type="Gene3D" id="3.40.50.150">
    <property type="entry name" value="Vaccinia Virus protein VP39"/>
    <property type="match status" value="1"/>
</dbReference>
<dbReference type="Proteomes" id="UP000008204">
    <property type="component" value="Chromosome"/>
</dbReference>
<accession>B7JUL0</accession>
<dbReference type="GO" id="GO:0032259">
    <property type="term" value="P:methylation"/>
    <property type="evidence" value="ECO:0007669"/>
    <property type="project" value="UniProtKB-KW"/>
</dbReference>
<dbReference type="SUPFAM" id="SSF53335">
    <property type="entry name" value="S-adenosyl-L-methionine-dependent methyltransferases"/>
    <property type="match status" value="1"/>
</dbReference>
<name>B7JUL0_RIPO1</name>
<dbReference type="InterPro" id="IPR029063">
    <property type="entry name" value="SAM-dependent_MTases_sf"/>
</dbReference>
<keyword evidence="2" id="KW-0489">Methyltransferase</keyword>
<reference evidence="3" key="1">
    <citation type="journal article" date="2011" name="MBio">
        <title>Novel metabolic attributes of the genus Cyanothece, comprising a group of unicellular nitrogen-fixing Cyanobacteria.</title>
        <authorList>
            <person name="Bandyopadhyay A."/>
            <person name="Elvitigala T."/>
            <person name="Welsh E."/>
            <person name="Stockel J."/>
            <person name="Liberton M."/>
            <person name="Min H."/>
            <person name="Sherman L.A."/>
            <person name="Pakrasi H.B."/>
        </authorList>
    </citation>
    <scope>NUCLEOTIDE SEQUENCE [LARGE SCALE GENOMIC DNA]</scope>
    <source>
        <strain evidence="3">PCC 8801</strain>
    </source>
</reference>
<evidence type="ECO:0000313" key="2">
    <source>
        <dbReference type="EMBL" id="ACK65554.1"/>
    </source>
</evidence>
<dbReference type="PANTHER" id="PTHR43861">
    <property type="entry name" value="TRANS-ACONITATE 2-METHYLTRANSFERASE-RELATED"/>
    <property type="match status" value="1"/>
</dbReference>
<feature type="domain" description="Methyltransferase type 11" evidence="1">
    <location>
        <begin position="47"/>
        <end position="139"/>
    </location>
</feature>
<dbReference type="KEGG" id="cyp:PCC8801_1499"/>
<gene>
    <name evidence="2" type="ordered locus">PCC8801_1499</name>
</gene>